<protein>
    <submittedName>
        <fullName evidence="3">Unannotated protein</fullName>
    </submittedName>
</protein>
<reference evidence="3" key="1">
    <citation type="submission" date="2020-05" db="EMBL/GenBank/DDBJ databases">
        <authorList>
            <person name="Chiriac C."/>
            <person name="Salcher M."/>
            <person name="Ghai R."/>
            <person name="Kavagutti S V."/>
        </authorList>
    </citation>
    <scope>NUCLEOTIDE SEQUENCE</scope>
</reference>
<dbReference type="SMART" id="SM00507">
    <property type="entry name" value="HNHc"/>
    <property type="match status" value="1"/>
</dbReference>
<dbReference type="Gene3D" id="1.10.30.50">
    <property type="match status" value="1"/>
</dbReference>
<dbReference type="InterPro" id="IPR003615">
    <property type="entry name" value="HNH_nuc"/>
</dbReference>
<comment type="similarity">
    <text evidence="1">Belongs to the Rv1128c/1148c/1588c/1702c/1945/3466 family.</text>
</comment>
<dbReference type="GO" id="GO:0008270">
    <property type="term" value="F:zinc ion binding"/>
    <property type="evidence" value="ECO:0007669"/>
    <property type="project" value="InterPro"/>
</dbReference>
<dbReference type="Pfam" id="PF02720">
    <property type="entry name" value="DUF222"/>
    <property type="match status" value="1"/>
</dbReference>
<evidence type="ECO:0000256" key="1">
    <source>
        <dbReference type="ARBA" id="ARBA00023450"/>
    </source>
</evidence>
<dbReference type="InterPro" id="IPR003870">
    <property type="entry name" value="DUF222"/>
</dbReference>
<evidence type="ECO:0000313" key="3">
    <source>
        <dbReference type="EMBL" id="CAB4952852.1"/>
    </source>
</evidence>
<dbReference type="CDD" id="cd00085">
    <property type="entry name" value="HNHc"/>
    <property type="match status" value="1"/>
</dbReference>
<dbReference type="Pfam" id="PF01844">
    <property type="entry name" value="HNH"/>
    <property type="match status" value="1"/>
</dbReference>
<proteinExistence type="inferred from homology"/>
<evidence type="ECO:0000259" key="2">
    <source>
        <dbReference type="SMART" id="SM00507"/>
    </source>
</evidence>
<gene>
    <name evidence="3" type="ORF">UFOPK3789_00798</name>
</gene>
<dbReference type="AlphaFoldDB" id="A0A6J7KFB8"/>
<feature type="domain" description="HNH nuclease" evidence="2">
    <location>
        <begin position="316"/>
        <end position="367"/>
    </location>
</feature>
<dbReference type="GO" id="GO:0003676">
    <property type="term" value="F:nucleic acid binding"/>
    <property type="evidence" value="ECO:0007669"/>
    <property type="project" value="InterPro"/>
</dbReference>
<dbReference type="InterPro" id="IPR002711">
    <property type="entry name" value="HNH"/>
</dbReference>
<dbReference type="GO" id="GO:0004519">
    <property type="term" value="F:endonuclease activity"/>
    <property type="evidence" value="ECO:0007669"/>
    <property type="project" value="InterPro"/>
</dbReference>
<sequence length="406" mass="44419">MFDRLDQLTTELEACFASMEVDCFDAARAARLVGSGERVRRLGDAIRTIGVGQVERTNGWKGQGAKTISEWLATETDCAHYEAQSVVVLAGQLQHLPETQAALRSGALSGTQAVEVARGAIVAPNTETQLLNLSKHVTVRDLRDASSRVVAAATDEAARHKQIHKSRFLKSWRDPDGAFIIKGRMTVANGALVMAALKPIQDEIFRSARKSGAHERPEAYAADALMALCEKATNEHPSESPTKTTRPQAVINIRVDIDALKRGHTEHGEVCEIAGVGPIPVSTATEYLGEAFLKLLILDGTDIRTIAHMGRALPAKLRTAVEERDRVCQVPTCDMSLGLEIDHIKPFAEGGATSLENLVRLCKRHHLQKTHDGYRLIKIEANKGEIGVEKEARWDWRAPPDLRNTG</sequence>
<dbReference type="EMBL" id="CAFBNL010000037">
    <property type="protein sequence ID" value="CAB4952852.1"/>
    <property type="molecule type" value="Genomic_DNA"/>
</dbReference>
<accession>A0A6J7KFB8</accession>
<name>A0A6J7KFB8_9ZZZZ</name>
<organism evidence="3">
    <name type="scientific">freshwater metagenome</name>
    <dbReference type="NCBI Taxonomy" id="449393"/>
    <lineage>
        <taxon>unclassified sequences</taxon>
        <taxon>metagenomes</taxon>
        <taxon>ecological metagenomes</taxon>
    </lineage>
</organism>